<dbReference type="InterPro" id="IPR037294">
    <property type="entry name" value="ABC_BtuC-like"/>
</dbReference>
<feature type="transmembrane region" description="Helical" evidence="8">
    <location>
        <begin position="187"/>
        <end position="206"/>
    </location>
</feature>
<comment type="caution">
    <text evidence="9">The sequence shown here is derived from an EMBL/GenBank/DDBJ whole genome shotgun (WGS) entry which is preliminary data.</text>
</comment>
<dbReference type="RefSeq" id="WP_290259269.1">
    <property type="nucleotide sequence ID" value="NZ_JAUFQG010000004.1"/>
</dbReference>
<keyword evidence="6 8" id="KW-1133">Transmembrane helix</keyword>
<feature type="transmembrane region" description="Helical" evidence="8">
    <location>
        <begin position="271"/>
        <end position="293"/>
    </location>
</feature>
<sequence>MKSFLLVVGLCFLVLVSLTLGAVDVSVWQATQDLLAGTLSAGRSIVFDVRLPRTLLALVVGAALGMSGAAMQGLLRNPLAEPGVLGVSSGAALGAVITLYFGLTSLGWLVLPAAAMLGSLIALLAIYGLAGRSQSVLVLILAGVALNSLFGALVAVALNFSKNLFALQEIIFWLMGSLANRSMDHVAVALPTCVLGMLLIFSRKAYLDALTLGDDTATSLGFDGARERVLLLAGIALAVGGGVAVSGAIGFIGLMVPHLLRSWADHQPGKLLVYSALGGALLLLCADILVRHIDVVRELKLGVVTALLGAPFFIYLLVKGKRHMV</sequence>
<feature type="transmembrane region" description="Helical" evidence="8">
    <location>
        <begin position="299"/>
        <end position="318"/>
    </location>
</feature>
<comment type="subcellular location">
    <subcellularLocation>
        <location evidence="1">Cell membrane</location>
        <topology evidence="1">Multi-pass membrane protein</topology>
    </subcellularLocation>
</comment>
<dbReference type="Proteomes" id="UP001595840">
    <property type="component" value="Unassembled WGS sequence"/>
</dbReference>
<keyword evidence="5 8" id="KW-0812">Transmembrane</keyword>
<evidence type="ECO:0000256" key="8">
    <source>
        <dbReference type="SAM" id="Phobius"/>
    </source>
</evidence>
<gene>
    <name evidence="9" type="ORF">ACFOX3_10215</name>
</gene>
<keyword evidence="10" id="KW-1185">Reference proteome</keyword>
<feature type="transmembrane region" description="Helical" evidence="8">
    <location>
        <begin position="109"/>
        <end position="129"/>
    </location>
</feature>
<dbReference type="Gene3D" id="1.10.3470.10">
    <property type="entry name" value="ABC transporter involved in vitamin B12 uptake, BtuC"/>
    <property type="match status" value="1"/>
</dbReference>
<protein>
    <submittedName>
        <fullName evidence="9">FecCD family ABC transporter permease</fullName>
    </submittedName>
</protein>
<keyword evidence="3" id="KW-0813">Transport</keyword>
<evidence type="ECO:0000313" key="10">
    <source>
        <dbReference type="Proteomes" id="UP001595840"/>
    </source>
</evidence>
<accession>A0ABV8V6J6</accession>
<evidence type="ECO:0000313" key="9">
    <source>
        <dbReference type="EMBL" id="MFC4362679.1"/>
    </source>
</evidence>
<feature type="transmembrane region" description="Helical" evidence="8">
    <location>
        <begin position="136"/>
        <end position="158"/>
    </location>
</feature>
<feature type="transmembrane region" description="Helical" evidence="8">
    <location>
        <begin position="229"/>
        <end position="259"/>
    </location>
</feature>
<organism evidence="9 10">
    <name type="scientific">Simiduia curdlanivorans</name>
    <dbReference type="NCBI Taxonomy" id="1492769"/>
    <lineage>
        <taxon>Bacteria</taxon>
        <taxon>Pseudomonadati</taxon>
        <taxon>Pseudomonadota</taxon>
        <taxon>Gammaproteobacteria</taxon>
        <taxon>Cellvibrionales</taxon>
        <taxon>Cellvibrionaceae</taxon>
        <taxon>Simiduia</taxon>
    </lineage>
</organism>
<comment type="similarity">
    <text evidence="2">Belongs to the binding-protein-dependent transport system permease family. FecCD subfamily.</text>
</comment>
<proteinExistence type="inferred from homology"/>
<reference evidence="10" key="1">
    <citation type="journal article" date="2019" name="Int. J. Syst. Evol. Microbiol.">
        <title>The Global Catalogue of Microorganisms (GCM) 10K type strain sequencing project: providing services to taxonomists for standard genome sequencing and annotation.</title>
        <authorList>
            <consortium name="The Broad Institute Genomics Platform"/>
            <consortium name="The Broad Institute Genome Sequencing Center for Infectious Disease"/>
            <person name="Wu L."/>
            <person name="Ma J."/>
        </authorList>
    </citation>
    <scope>NUCLEOTIDE SEQUENCE [LARGE SCALE GENOMIC DNA]</scope>
    <source>
        <strain evidence="10">CECT 8570</strain>
    </source>
</reference>
<dbReference type="PANTHER" id="PTHR30472">
    <property type="entry name" value="FERRIC ENTEROBACTIN TRANSPORT SYSTEM PERMEASE PROTEIN"/>
    <property type="match status" value="1"/>
</dbReference>
<feature type="transmembrane region" description="Helical" evidence="8">
    <location>
        <begin position="55"/>
        <end position="75"/>
    </location>
</feature>
<feature type="transmembrane region" description="Helical" evidence="8">
    <location>
        <begin position="82"/>
        <end position="103"/>
    </location>
</feature>
<keyword evidence="4" id="KW-1003">Cell membrane</keyword>
<dbReference type="PANTHER" id="PTHR30472:SF25">
    <property type="entry name" value="ABC TRANSPORTER PERMEASE PROTEIN MJ0876-RELATED"/>
    <property type="match status" value="1"/>
</dbReference>
<dbReference type="InterPro" id="IPR000522">
    <property type="entry name" value="ABC_transptr_permease_BtuC"/>
</dbReference>
<dbReference type="Pfam" id="PF01032">
    <property type="entry name" value="FecCD"/>
    <property type="match status" value="1"/>
</dbReference>
<dbReference type="EMBL" id="JBHSCX010000008">
    <property type="protein sequence ID" value="MFC4362679.1"/>
    <property type="molecule type" value="Genomic_DNA"/>
</dbReference>
<evidence type="ECO:0000256" key="3">
    <source>
        <dbReference type="ARBA" id="ARBA00022448"/>
    </source>
</evidence>
<evidence type="ECO:0000256" key="4">
    <source>
        <dbReference type="ARBA" id="ARBA00022475"/>
    </source>
</evidence>
<evidence type="ECO:0000256" key="6">
    <source>
        <dbReference type="ARBA" id="ARBA00022989"/>
    </source>
</evidence>
<evidence type="ECO:0000256" key="1">
    <source>
        <dbReference type="ARBA" id="ARBA00004651"/>
    </source>
</evidence>
<evidence type="ECO:0000256" key="2">
    <source>
        <dbReference type="ARBA" id="ARBA00007935"/>
    </source>
</evidence>
<name>A0ABV8V6J6_9GAMM</name>
<keyword evidence="7 8" id="KW-0472">Membrane</keyword>
<dbReference type="CDD" id="cd06550">
    <property type="entry name" value="TM_ABC_iron-siderophores_like"/>
    <property type="match status" value="1"/>
</dbReference>
<evidence type="ECO:0000256" key="5">
    <source>
        <dbReference type="ARBA" id="ARBA00022692"/>
    </source>
</evidence>
<dbReference type="SUPFAM" id="SSF81345">
    <property type="entry name" value="ABC transporter involved in vitamin B12 uptake, BtuC"/>
    <property type="match status" value="1"/>
</dbReference>
<evidence type="ECO:0000256" key="7">
    <source>
        <dbReference type="ARBA" id="ARBA00023136"/>
    </source>
</evidence>